<sequence length="235" mass="25646">MVLTNGFSYQIIKLVKKSAHFDKGVIDPKIIIGAVVIGAIVVFFIATGNFKFSASVNNQQTSTSSQTSTETSTPTKEEPSAPKTKTYTNSTYGLSLEYPEDWSMKENPATGIVVAFGSPKESSDDKFVDNVNVSFTNLSSKDALTLDQLADAWLKETENSAPTFKLLDRQHTSVAGETAEQLVYSFSNKGMDMKGMVVITMKNKMAYIVTYSAEEGSYDKFVDAANTMVSSLKLD</sequence>
<accession>A0A1F5KUJ0</accession>
<comment type="caution">
    <text evidence="3">The sequence shown here is derived from an EMBL/GenBank/DDBJ whole genome shotgun (WGS) entry which is preliminary data.</text>
</comment>
<dbReference type="AlphaFoldDB" id="A0A1F5KUJ0"/>
<evidence type="ECO:0000256" key="2">
    <source>
        <dbReference type="SAM" id="Phobius"/>
    </source>
</evidence>
<keyword evidence="2" id="KW-0472">Membrane</keyword>
<dbReference type="Gene3D" id="3.40.1000.10">
    <property type="entry name" value="Mog1/PsbP, alpha/beta/alpha sandwich"/>
    <property type="match status" value="1"/>
</dbReference>
<dbReference type="STRING" id="1797785.A3B45_05085"/>
<dbReference type="EMBL" id="MFDM01000001">
    <property type="protein sequence ID" value="OGE44495.1"/>
    <property type="molecule type" value="Genomic_DNA"/>
</dbReference>
<organism evidence="3 4">
    <name type="scientific">Candidatus Daviesbacteria bacterium RIFCSPLOWO2_01_FULL_39_12</name>
    <dbReference type="NCBI Taxonomy" id="1797785"/>
    <lineage>
        <taxon>Bacteria</taxon>
        <taxon>Candidatus Daviesiibacteriota</taxon>
    </lineage>
</organism>
<feature type="compositionally biased region" description="Low complexity" evidence="1">
    <location>
        <begin position="59"/>
        <end position="74"/>
    </location>
</feature>
<dbReference type="InterPro" id="IPR016123">
    <property type="entry name" value="Mog1/PsbP_a/b/a-sand"/>
</dbReference>
<feature type="transmembrane region" description="Helical" evidence="2">
    <location>
        <begin position="30"/>
        <end position="50"/>
    </location>
</feature>
<evidence type="ECO:0000256" key="1">
    <source>
        <dbReference type="SAM" id="MobiDB-lite"/>
    </source>
</evidence>
<gene>
    <name evidence="3" type="ORF">A3B45_05085</name>
</gene>
<protein>
    <recommendedName>
        <fullName evidence="5">PsbP C-terminal domain-containing protein</fullName>
    </recommendedName>
</protein>
<reference evidence="3 4" key="1">
    <citation type="journal article" date="2016" name="Nat. Commun.">
        <title>Thousands of microbial genomes shed light on interconnected biogeochemical processes in an aquifer system.</title>
        <authorList>
            <person name="Anantharaman K."/>
            <person name="Brown C.T."/>
            <person name="Hug L.A."/>
            <person name="Sharon I."/>
            <person name="Castelle C.J."/>
            <person name="Probst A.J."/>
            <person name="Thomas B.C."/>
            <person name="Singh A."/>
            <person name="Wilkins M.J."/>
            <person name="Karaoz U."/>
            <person name="Brodie E.L."/>
            <person name="Williams K.H."/>
            <person name="Hubbard S.S."/>
            <person name="Banfield J.F."/>
        </authorList>
    </citation>
    <scope>NUCLEOTIDE SEQUENCE [LARGE SCALE GENOMIC DNA]</scope>
</reference>
<dbReference type="Pfam" id="PF18933">
    <property type="entry name" value="PsbP_2"/>
    <property type="match status" value="1"/>
</dbReference>
<keyword evidence="2" id="KW-1133">Transmembrane helix</keyword>
<feature type="region of interest" description="Disordered" evidence="1">
    <location>
        <begin position="57"/>
        <end position="88"/>
    </location>
</feature>
<proteinExistence type="predicted"/>
<evidence type="ECO:0000313" key="4">
    <source>
        <dbReference type="Proteomes" id="UP000178565"/>
    </source>
</evidence>
<evidence type="ECO:0000313" key="3">
    <source>
        <dbReference type="EMBL" id="OGE44495.1"/>
    </source>
</evidence>
<keyword evidence="2" id="KW-0812">Transmembrane</keyword>
<dbReference type="Proteomes" id="UP000178565">
    <property type="component" value="Unassembled WGS sequence"/>
</dbReference>
<dbReference type="SUPFAM" id="SSF55724">
    <property type="entry name" value="Mog1p/PsbP-like"/>
    <property type="match status" value="1"/>
</dbReference>
<evidence type="ECO:0008006" key="5">
    <source>
        <dbReference type="Google" id="ProtNLM"/>
    </source>
</evidence>
<name>A0A1F5KUJ0_9BACT</name>